<dbReference type="CDD" id="cd07207">
    <property type="entry name" value="Pat_ExoU_VipD_like"/>
    <property type="match status" value="1"/>
</dbReference>
<dbReference type="EMBL" id="MJGC01000088">
    <property type="protein sequence ID" value="OEJ73394.1"/>
    <property type="molecule type" value="Genomic_DNA"/>
</dbReference>
<feature type="short sequence motif" description="GXGXXG" evidence="2">
    <location>
        <begin position="46"/>
        <end position="51"/>
    </location>
</feature>
<dbReference type="GO" id="GO:0016787">
    <property type="term" value="F:hydrolase activity"/>
    <property type="evidence" value="ECO:0007669"/>
    <property type="project" value="UniProtKB-UniRule"/>
</dbReference>
<feature type="short sequence motif" description="DGA/G" evidence="2">
    <location>
        <begin position="252"/>
        <end position="254"/>
    </location>
</feature>
<dbReference type="RefSeq" id="WP_069968865.1">
    <property type="nucleotide sequence ID" value="NZ_CM124774.1"/>
</dbReference>
<dbReference type="GO" id="GO:0016042">
    <property type="term" value="P:lipid catabolic process"/>
    <property type="evidence" value="ECO:0007669"/>
    <property type="project" value="UniProtKB-UniRule"/>
</dbReference>
<dbReference type="InterPro" id="IPR016035">
    <property type="entry name" value="Acyl_Trfase/lysoPLipase"/>
</dbReference>
<dbReference type="InterPro" id="IPR002641">
    <property type="entry name" value="PNPLA_dom"/>
</dbReference>
<evidence type="ECO:0000313" key="4">
    <source>
        <dbReference type="EMBL" id="OEJ73394.1"/>
    </source>
</evidence>
<proteinExistence type="predicted"/>
<accession>A0A1E5QFN3</accession>
<dbReference type="Pfam" id="PF01734">
    <property type="entry name" value="Patatin"/>
    <property type="match status" value="1"/>
</dbReference>
<dbReference type="OrthoDB" id="9770965at2"/>
<dbReference type="Gene3D" id="3.40.1090.10">
    <property type="entry name" value="Cytosolic phospholipase A2 catalytic domain"/>
    <property type="match status" value="2"/>
</dbReference>
<gene>
    <name evidence="4" type="ORF">BH720_19320</name>
</gene>
<evidence type="ECO:0000256" key="2">
    <source>
        <dbReference type="PROSITE-ProRule" id="PRU01161"/>
    </source>
</evidence>
<keyword evidence="1 2" id="KW-0443">Lipid metabolism</keyword>
<name>A0A1E5QFN3_9CYAN</name>
<dbReference type="PANTHER" id="PTHR46394:SF1">
    <property type="entry name" value="PNPLA DOMAIN-CONTAINING PROTEIN"/>
    <property type="match status" value="1"/>
</dbReference>
<comment type="caution">
    <text evidence="4">The sequence shown here is derived from an EMBL/GenBank/DDBJ whole genome shotgun (WGS) entry which is preliminary data.</text>
</comment>
<organism evidence="4">
    <name type="scientific">Desertifilum tharense IPPAS B-1220</name>
    <dbReference type="NCBI Taxonomy" id="1781255"/>
    <lineage>
        <taxon>Bacteria</taxon>
        <taxon>Bacillati</taxon>
        <taxon>Cyanobacteriota</taxon>
        <taxon>Cyanophyceae</taxon>
        <taxon>Desertifilales</taxon>
        <taxon>Desertifilaceae</taxon>
        <taxon>Desertifilum</taxon>
    </lineage>
</organism>
<dbReference type="PROSITE" id="PS51635">
    <property type="entry name" value="PNPLA"/>
    <property type="match status" value="1"/>
</dbReference>
<feature type="domain" description="PNPLA" evidence="3">
    <location>
        <begin position="42"/>
        <end position="265"/>
    </location>
</feature>
<sequence length="388" mass="43921">MTHLALTRFLDERGIRVSSEERQFILQKMHSPTGEGHLYADAIFEGGGMRGLAFVGALRCCADLGLQWKKLAGTSAGAITAALLAANLPITELEEILGNFDYMKFLSRKTSPLIFNGDPRNDLRSPFRMLFCLVVARQLGQYSAEPFRNWLQQILAQQRIHSFQDIQKIKSDRQLKVVVSDISRGEMLVLPDALDPNAPALSDRHKQFRQQILSKSALQYPEQMSVAEAVRLSMSIPLFFEPGRLGDSWIVDGGILSNFPLWIYDVQPRPGQSVAPAPRWPTFGFRLVDSTIGQVSEIQGPLDVFASTIRTMMNARDRYHLREIDQGRVINLDITEASVTPTQFNLTADEKVNLYCLGYHWTKKFFLEEWSWTEHLKKRGFSPTGECL</sequence>
<evidence type="ECO:0000256" key="1">
    <source>
        <dbReference type="ARBA" id="ARBA00023098"/>
    </source>
</evidence>
<dbReference type="AlphaFoldDB" id="A0A1E5QFN3"/>
<protein>
    <submittedName>
        <fullName evidence="4">Phospholipase</fullName>
    </submittedName>
</protein>
<dbReference type="PANTHER" id="PTHR46394">
    <property type="entry name" value="ANNEXIN"/>
    <property type="match status" value="1"/>
</dbReference>
<reference evidence="4" key="1">
    <citation type="submission" date="2016-09" db="EMBL/GenBank/DDBJ databases">
        <title>Draft genome of thermotolerant cyanobacterium Desertifilum sp. strain IPPAS B-1220.</title>
        <authorList>
            <person name="Sinetova M.A."/>
            <person name="Bolakhan K."/>
            <person name="Zayadan B.K."/>
            <person name="Mironov K.S."/>
            <person name="Ustinova V."/>
            <person name="Kupriyanova E.V."/>
            <person name="Sidorov R.A."/>
            <person name="Skrypnik A.N."/>
            <person name="Gogoleva N.E."/>
            <person name="Gogolev Y.V."/>
            <person name="Los D.A."/>
        </authorList>
    </citation>
    <scope>NUCLEOTIDE SEQUENCE [LARGE SCALE GENOMIC DNA]</scope>
    <source>
        <strain evidence="4">IPPAS B-1220</strain>
    </source>
</reference>
<keyword evidence="2" id="KW-0442">Lipid degradation</keyword>
<keyword evidence="2" id="KW-0378">Hydrolase</keyword>
<dbReference type="SUPFAM" id="SSF52151">
    <property type="entry name" value="FabD/lysophospholipase-like"/>
    <property type="match status" value="1"/>
</dbReference>
<evidence type="ECO:0000259" key="3">
    <source>
        <dbReference type="PROSITE" id="PS51635"/>
    </source>
</evidence>
<dbReference type="InterPro" id="IPR052580">
    <property type="entry name" value="Lipid_Hydrolase"/>
</dbReference>
<feature type="active site" description="Nucleophile" evidence="2">
    <location>
        <position position="75"/>
    </location>
</feature>
<feature type="short sequence motif" description="GXSXG" evidence="2">
    <location>
        <begin position="73"/>
        <end position="77"/>
    </location>
</feature>
<dbReference type="STRING" id="1781255.BH720_19320"/>
<feature type="active site" description="Proton acceptor" evidence="2">
    <location>
        <position position="252"/>
    </location>
</feature>